<protein>
    <submittedName>
        <fullName evidence="3">ATPase</fullName>
    </submittedName>
</protein>
<evidence type="ECO:0000313" key="4">
    <source>
        <dbReference type="Proteomes" id="UP000217446"/>
    </source>
</evidence>
<organism evidence="3 4">
    <name type="scientific">Streptomyces olivochromogenes</name>
    <dbReference type="NCBI Taxonomy" id="1963"/>
    <lineage>
        <taxon>Bacteria</taxon>
        <taxon>Bacillati</taxon>
        <taxon>Actinomycetota</taxon>
        <taxon>Actinomycetes</taxon>
        <taxon>Kitasatosporales</taxon>
        <taxon>Streptomycetaceae</taxon>
        <taxon>Streptomyces</taxon>
    </lineage>
</organism>
<keyword evidence="1" id="KW-0723">Serine/threonine-protein kinase</keyword>
<feature type="domain" description="Histidine kinase/HSP90-like ATPase" evidence="2">
    <location>
        <begin position="63"/>
        <end position="170"/>
    </location>
</feature>
<dbReference type="Pfam" id="PF13581">
    <property type="entry name" value="HATPase_c_2"/>
    <property type="match status" value="1"/>
</dbReference>
<sequence length="183" mass="19436">MCGADVCRCCTASVRDASTLVGFSPWTGRARHSPPMMRKHVAITDMTCRRAPSPADLTFELAAHGASVGEARRRVRAHLGRQGCGDDICETAVLLVSELVTNAVRHTRTPLVKCSVRLEAGKVLVAVEDQGEGGTPIALFQAAADDVHGRGLHLVAALSREWGVRERDGGPGCVVWALVSTAE</sequence>
<evidence type="ECO:0000313" key="3">
    <source>
        <dbReference type="EMBL" id="GAX58379.1"/>
    </source>
</evidence>
<reference evidence="4" key="1">
    <citation type="submission" date="2017-05" db="EMBL/GenBank/DDBJ databases">
        <title>Streptomyces olivochromogenes NBRC 3561 whole genome shotgun sequence.</title>
        <authorList>
            <person name="Dohra H."/>
            <person name="Kodani S."/>
        </authorList>
    </citation>
    <scope>NUCLEOTIDE SEQUENCE [LARGE SCALE GENOMIC DNA]</scope>
    <source>
        <strain evidence="4">NBRC 3561</strain>
    </source>
</reference>
<keyword evidence="1" id="KW-0808">Transferase</keyword>
<dbReference type="AlphaFoldDB" id="A0A250VWC2"/>
<accession>A0A250VWC2</accession>
<dbReference type="STRING" id="1963.AQJ27_47375"/>
<dbReference type="InterPro" id="IPR003594">
    <property type="entry name" value="HATPase_dom"/>
</dbReference>
<dbReference type="CDD" id="cd16936">
    <property type="entry name" value="HATPase_RsbW-like"/>
    <property type="match status" value="1"/>
</dbReference>
<dbReference type="Gene3D" id="3.30.565.10">
    <property type="entry name" value="Histidine kinase-like ATPase, C-terminal domain"/>
    <property type="match status" value="1"/>
</dbReference>
<evidence type="ECO:0000259" key="2">
    <source>
        <dbReference type="Pfam" id="PF13581"/>
    </source>
</evidence>
<keyword evidence="1" id="KW-0418">Kinase</keyword>
<comment type="caution">
    <text evidence="3">The sequence shown here is derived from an EMBL/GenBank/DDBJ whole genome shotgun (WGS) entry which is preliminary data.</text>
</comment>
<dbReference type="PANTHER" id="PTHR35526:SF3">
    <property type="entry name" value="ANTI-SIGMA-F FACTOR RSBW"/>
    <property type="match status" value="1"/>
</dbReference>
<dbReference type="GO" id="GO:0004674">
    <property type="term" value="F:protein serine/threonine kinase activity"/>
    <property type="evidence" value="ECO:0007669"/>
    <property type="project" value="UniProtKB-KW"/>
</dbReference>
<gene>
    <name evidence="3" type="ORF">SO3561_09952</name>
</gene>
<dbReference type="InterPro" id="IPR036890">
    <property type="entry name" value="HATPase_C_sf"/>
</dbReference>
<dbReference type="PANTHER" id="PTHR35526">
    <property type="entry name" value="ANTI-SIGMA-F FACTOR RSBW-RELATED"/>
    <property type="match status" value="1"/>
</dbReference>
<dbReference type="SUPFAM" id="SSF55874">
    <property type="entry name" value="ATPase domain of HSP90 chaperone/DNA topoisomerase II/histidine kinase"/>
    <property type="match status" value="1"/>
</dbReference>
<dbReference type="Proteomes" id="UP000217446">
    <property type="component" value="Unassembled WGS sequence"/>
</dbReference>
<proteinExistence type="predicted"/>
<name>A0A250VWC2_STROL</name>
<keyword evidence="4" id="KW-1185">Reference proteome</keyword>
<dbReference type="EMBL" id="BDQI01000051">
    <property type="protein sequence ID" value="GAX58379.1"/>
    <property type="molecule type" value="Genomic_DNA"/>
</dbReference>
<dbReference type="InterPro" id="IPR050267">
    <property type="entry name" value="Anti-sigma-factor_SerPK"/>
</dbReference>
<evidence type="ECO:0000256" key="1">
    <source>
        <dbReference type="ARBA" id="ARBA00022527"/>
    </source>
</evidence>